<feature type="transmembrane region" description="Helical" evidence="2">
    <location>
        <begin position="233"/>
        <end position="254"/>
    </location>
</feature>
<dbReference type="Gene3D" id="1.20.1250.20">
    <property type="entry name" value="MFS general substrate transporter like domains"/>
    <property type="match status" value="2"/>
</dbReference>
<feature type="transmembrane region" description="Helical" evidence="2">
    <location>
        <begin position="180"/>
        <end position="202"/>
    </location>
</feature>
<comment type="subcellular location">
    <subcellularLocation>
        <location evidence="1">Membrane</location>
        <topology evidence="1">Multi-pass membrane protein</topology>
    </subcellularLocation>
</comment>
<feature type="transmembrane region" description="Helical" evidence="2">
    <location>
        <begin position="85"/>
        <end position="105"/>
    </location>
</feature>
<dbReference type="SUPFAM" id="SSF103473">
    <property type="entry name" value="MFS general substrate transporter"/>
    <property type="match status" value="1"/>
</dbReference>
<evidence type="ECO:0000313" key="5">
    <source>
        <dbReference type="EMBL" id="OJA15944.1"/>
    </source>
</evidence>
<dbReference type="Proteomes" id="UP000183567">
    <property type="component" value="Unassembled WGS sequence"/>
</dbReference>
<feature type="transmembrane region" description="Helical" evidence="2">
    <location>
        <begin position="324"/>
        <end position="347"/>
    </location>
</feature>
<evidence type="ECO:0000313" key="6">
    <source>
        <dbReference type="Proteomes" id="UP000183567"/>
    </source>
</evidence>
<dbReference type="SUPFAM" id="SSF48208">
    <property type="entry name" value="Six-hairpin glycosidases"/>
    <property type="match status" value="1"/>
</dbReference>
<reference evidence="5 6" key="1">
    <citation type="submission" date="2016-03" db="EMBL/GenBank/DDBJ databases">
        <title>Comparative genomics of the ectomycorrhizal sister species Rhizopogon vinicolor and Rhizopogon vesiculosus (Basidiomycota: Boletales) reveals a divergence of the mating type B locus.</title>
        <authorList>
            <person name="Mujic A.B."/>
            <person name="Kuo A."/>
            <person name="Tritt A."/>
            <person name="Lipzen A."/>
            <person name="Chen C."/>
            <person name="Johnson J."/>
            <person name="Sharma A."/>
            <person name="Barry K."/>
            <person name="Grigoriev I.V."/>
            <person name="Spatafora J.W."/>
        </authorList>
    </citation>
    <scope>NUCLEOTIDE SEQUENCE [LARGE SCALE GENOMIC DNA]</scope>
    <source>
        <strain evidence="5 6">AM-OR11-056</strain>
    </source>
</reference>
<accession>A0A1J8QR83</accession>
<dbReference type="InterPro" id="IPR008928">
    <property type="entry name" value="6-hairpin_glycosidase_sf"/>
</dbReference>
<comment type="caution">
    <text evidence="5">The sequence shown here is derived from an EMBL/GenBank/DDBJ whole genome shotgun (WGS) entry which is preliminary data.</text>
</comment>
<protein>
    <submittedName>
        <fullName evidence="5">Uncharacterized protein</fullName>
    </submittedName>
</protein>
<feature type="domain" description="Trehalase-like N-terminal" evidence="4">
    <location>
        <begin position="442"/>
        <end position="582"/>
    </location>
</feature>
<keyword evidence="2" id="KW-0472">Membrane</keyword>
<dbReference type="EMBL" id="LVVM01002785">
    <property type="protein sequence ID" value="OJA15944.1"/>
    <property type="molecule type" value="Genomic_DNA"/>
</dbReference>
<dbReference type="Pfam" id="PF07690">
    <property type="entry name" value="MFS_1"/>
    <property type="match status" value="1"/>
</dbReference>
<feature type="transmembrane region" description="Helical" evidence="2">
    <location>
        <begin position="297"/>
        <end position="318"/>
    </location>
</feature>
<dbReference type="InterPro" id="IPR012341">
    <property type="entry name" value="6hp_glycosidase-like_sf"/>
</dbReference>
<evidence type="ECO:0000256" key="2">
    <source>
        <dbReference type="SAM" id="Phobius"/>
    </source>
</evidence>
<keyword evidence="6" id="KW-1185">Reference proteome</keyword>
<dbReference type="Pfam" id="PF19291">
    <property type="entry name" value="TREH_N"/>
    <property type="match status" value="1"/>
</dbReference>
<dbReference type="PANTHER" id="PTHR31616:SF0">
    <property type="entry name" value="GLUCAN 1,4-ALPHA-GLUCOSIDASE"/>
    <property type="match status" value="1"/>
</dbReference>
<organism evidence="5 6">
    <name type="scientific">Rhizopogon vesiculosus</name>
    <dbReference type="NCBI Taxonomy" id="180088"/>
    <lineage>
        <taxon>Eukaryota</taxon>
        <taxon>Fungi</taxon>
        <taxon>Dikarya</taxon>
        <taxon>Basidiomycota</taxon>
        <taxon>Agaricomycotina</taxon>
        <taxon>Agaricomycetes</taxon>
        <taxon>Agaricomycetidae</taxon>
        <taxon>Boletales</taxon>
        <taxon>Suillineae</taxon>
        <taxon>Rhizopogonaceae</taxon>
        <taxon>Rhizopogon</taxon>
    </lineage>
</organism>
<gene>
    <name evidence="5" type="ORF">AZE42_02644</name>
</gene>
<dbReference type="GO" id="GO:0016020">
    <property type="term" value="C:membrane"/>
    <property type="evidence" value="ECO:0007669"/>
    <property type="project" value="UniProtKB-SubCell"/>
</dbReference>
<dbReference type="InterPro" id="IPR011701">
    <property type="entry name" value="MFS"/>
</dbReference>
<feature type="transmembrane region" description="Helical" evidence="2">
    <location>
        <begin position="359"/>
        <end position="381"/>
    </location>
</feature>
<name>A0A1J8QR83_9AGAM</name>
<sequence>MHDRYVQLPAYAPLSVHSTAQKPGMTINSILSIDDVEKQASRSPSPEPSIATGADEHLNRHSTLQPPDGPLLPTKTGGSDRWSGWLTVFGAFFALFCSFGQLNAFGTYQSWYSNHQLSLYPPSSISWIGSLQLWTFFFMGGPVGRLFDAYGPSPVMFFGALLLAFSMLMTSISTHYYEFLLFQGFFFGLSVASLFYPSLAAVSTHFDKYRGSALGLAAAGSGIDVKVFKDGCFMLLAIGSFFICLGIFTPFFYITSYAEDRAFISDKTAFYVLSVMNAGGVFGRIAPAILSDRMGRFNLLIPAAFFAGLSCLTFWMLAKTPVAVMAFAVVYGFLSGAFISVVTPCVAQISDISEIGSRLGALYTLISVPSLVGGPIAGALIQYQRGSYTAMIGAQVKSRDLCKSVAIMDASVILISLVGGAASLPPIHTTAMNIQNPTTDRDYVPIADHGLIGNLRTAALVSLDGSIESYCVPNFDSPSIFARILDKNKGGHFSITPTVPFNTKHNYLPSSNVLQTKFLNEKGVVCVTDFLPRQANGESTRPMLFWLIRRVEVIRGTLPLRVECAPAFNYARDPHNTQIVDDDSIPLHYPKQKKVVFASQPAVAASDPNSPPLTLDLRFVSESLLDNVAAPEVSLKTLDLSAKGHLGMAVQTQLTLVEGQRVTFVLRIAPENAADGGSGKYGEQAEALGVNFEKFMAGANKLRPKDNPVLTKELLDNLFVSTNSYWNSWIKKSTYQGSWKEAVHRSALALKLLIYEPTGAVVASPTFSLPEYIGGTRNWDYRASWIRDSSFTLYALIRLGFTEEANAYMEFIFERLRNKNPDGSLQIMYTIHGGKDLEEIELLHLDGHKGSKPVRIGNGAADHVQLDIYGELMDCIYLGQKFGKPLSYDTWVLVRELVDYVVANYKEPDLSIWSVRFKQKQKCVEAKYKRSYRREVRGKKRHFTYSKIMLWVAIDRGLRLADKRSLPCPRRLEWLAARDELYEEIMQKAWNKDLQSFGQSYEETDVLDSSVLIMPLVFFMTPSDTRFVSTLKHILKTPERGGLTSNNLVYRYDVNKSDDGVGGEEGTFCLCTLWCVEALTRAGEYEKPLLRRAVEMFEDFLLYLNHVGLCTEEISEAGEALGNAVQGFTHVTLISAAYNLSRTLAGQRSA</sequence>
<feature type="transmembrane region" description="Helical" evidence="2">
    <location>
        <begin position="269"/>
        <end position="290"/>
    </location>
</feature>
<dbReference type="Pfam" id="PF00723">
    <property type="entry name" value="Glyco_hydro_15"/>
    <property type="match status" value="1"/>
</dbReference>
<feature type="transmembrane region" description="Helical" evidence="2">
    <location>
        <begin position="125"/>
        <end position="143"/>
    </location>
</feature>
<dbReference type="Gene3D" id="1.50.10.10">
    <property type="match status" value="1"/>
</dbReference>
<dbReference type="InterPro" id="IPR011613">
    <property type="entry name" value="GH15-like"/>
</dbReference>
<dbReference type="GO" id="GO:0022857">
    <property type="term" value="F:transmembrane transporter activity"/>
    <property type="evidence" value="ECO:0007669"/>
    <property type="project" value="InterPro"/>
</dbReference>
<proteinExistence type="predicted"/>
<feature type="transmembrane region" description="Helical" evidence="2">
    <location>
        <begin position="155"/>
        <end position="174"/>
    </location>
</feature>
<evidence type="ECO:0000256" key="1">
    <source>
        <dbReference type="ARBA" id="ARBA00004141"/>
    </source>
</evidence>
<evidence type="ECO:0000259" key="4">
    <source>
        <dbReference type="Pfam" id="PF19291"/>
    </source>
</evidence>
<dbReference type="GO" id="GO:0005975">
    <property type="term" value="P:carbohydrate metabolic process"/>
    <property type="evidence" value="ECO:0007669"/>
    <property type="project" value="InterPro"/>
</dbReference>
<dbReference type="InterPro" id="IPR036259">
    <property type="entry name" value="MFS_trans_sf"/>
</dbReference>
<dbReference type="InterPro" id="IPR045582">
    <property type="entry name" value="Trehalase-like_N"/>
</dbReference>
<keyword evidence="2" id="KW-1133">Transmembrane helix</keyword>
<evidence type="ECO:0000259" key="3">
    <source>
        <dbReference type="Pfam" id="PF00723"/>
    </source>
</evidence>
<dbReference type="PANTHER" id="PTHR31616">
    <property type="entry name" value="TREHALASE"/>
    <property type="match status" value="1"/>
</dbReference>
<keyword evidence="2" id="KW-0812">Transmembrane</keyword>
<dbReference type="GO" id="GO:0004553">
    <property type="term" value="F:hydrolase activity, hydrolyzing O-glycosyl compounds"/>
    <property type="evidence" value="ECO:0007669"/>
    <property type="project" value="TreeGrafter"/>
</dbReference>
<dbReference type="AlphaFoldDB" id="A0A1J8QR83"/>
<dbReference type="OrthoDB" id="406733at2759"/>
<feature type="domain" description="GH15-like" evidence="3">
    <location>
        <begin position="740"/>
        <end position="1137"/>
    </location>
</feature>